<evidence type="ECO:0000256" key="6">
    <source>
        <dbReference type="ARBA" id="ARBA00022448"/>
    </source>
</evidence>
<dbReference type="SUPFAM" id="SSF47831">
    <property type="entry name" value="Enzyme I of the PEP:sugar phosphotransferase system HPr-binding (sub)domain"/>
    <property type="match status" value="1"/>
</dbReference>
<dbReference type="SMART" id="SM00065">
    <property type="entry name" value="GAF"/>
    <property type="match status" value="1"/>
</dbReference>
<dbReference type="GO" id="GO:0016301">
    <property type="term" value="F:kinase activity"/>
    <property type="evidence" value="ECO:0007669"/>
    <property type="project" value="UniProtKB-KW"/>
</dbReference>
<evidence type="ECO:0000256" key="4">
    <source>
        <dbReference type="ARBA" id="ARBA00007837"/>
    </source>
</evidence>
<dbReference type="InterPro" id="IPR036637">
    <property type="entry name" value="Phosphohistidine_dom_sf"/>
</dbReference>
<evidence type="ECO:0000256" key="10">
    <source>
        <dbReference type="ARBA" id="ARBA00022683"/>
    </source>
</evidence>
<dbReference type="InterPro" id="IPR036618">
    <property type="entry name" value="PtsI_HPr-bd_sf"/>
</dbReference>
<keyword evidence="7" id="KW-0963">Cytoplasm</keyword>
<evidence type="ECO:0000256" key="8">
    <source>
        <dbReference type="ARBA" id="ARBA00022597"/>
    </source>
</evidence>
<keyword evidence="6" id="KW-0813">Transport</keyword>
<evidence type="ECO:0000256" key="7">
    <source>
        <dbReference type="ARBA" id="ARBA00022490"/>
    </source>
</evidence>
<dbReference type="InterPro" id="IPR050499">
    <property type="entry name" value="PEP-utilizing_PTS_enzyme"/>
</dbReference>
<dbReference type="PANTHER" id="PTHR46244:SF6">
    <property type="entry name" value="PHOSPHOENOLPYRUVATE-PROTEIN PHOSPHOTRANSFERASE"/>
    <property type="match status" value="1"/>
</dbReference>
<dbReference type="Pfam" id="PF05524">
    <property type="entry name" value="PEP-utilisers_N"/>
    <property type="match status" value="1"/>
</dbReference>
<dbReference type="InterPro" id="IPR006318">
    <property type="entry name" value="PTS_EI-like"/>
</dbReference>
<dbReference type="GO" id="GO:0008965">
    <property type="term" value="F:phosphoenolpyruvate-protein phosphotransferase activity"/>
    <property type="evidence" value="ECO:0007669"/>
    <property type="project" value="UniProtKB-EC"/>
</dbReference>
<dbReference type="SUPFAM" id="SSF55781">
    <property type="entry name" value="GAF domain-like"/>
    <property type="match status" value="1"/>
</dbReference>
<dbReference type="PANTHER" id="PTHR46244">
    <property type="entry name" value="PHOSPHOENOLPYRUVATE-PROTEIN PHOSPHOTRANSFERASE"/>
    <property type="match status" value="1"/>
</dbReference>
<keyword evidence="10" id="KW-0598">Phosphotransferase system</keyword>
<keyword evidence="13" id="KW-0460">Magnesium</keyword>
<keyword evidence="14" id="KW-0670">Pyruvate</keyword>
<evidence type="ECO:0000313" key="15">
    <source>
        <dbReference type="Proteomes" id="UP000236447"/>
    </source>
</evidence>
<accession>A0A2I7JKL0</accession>
<evidence type="ECO:0000256" key="1">
    <source>
        <dbReference type="ARBA" id="ARBA00000683"/>
    </source>
</evidence>
<keyword evidence="11" id="KW-0479">Metal-binding</keyword>
<dbReference type="InterPro" id="IPR008731">
    <property type="entry name" value="PTS_EIN"/>
</dbReference>
<dbReference type="Gene3D" id="3.30.450.40">
    <property type="match status" value="1"/>
</dbReference>
<dbReference type="InterPro" id="IPR015813">
    <property type="entry name" value="Pyrv/PenolPyrv_kinase-like_dom"/>
</dbReference>
<evidence type="ECO:0000313" key="14">
    <source>
        <dbReference type="EMBL" id="AUQ99669.1"/>
    </source>
</evidence>
<dbReference type="InterPro" id="IPR029016">
    <property type="entry name" value="GAF-like_dom_sf"/>
</dbReference>
<dbReference type="GeneID" id="57289024"/>
<gene>
    <name evidence="14" type="primary">ptsP</name>
    <name evidence="14" type="ORF">PhaeoP88_02313</name>
</gene>
<dbReference type="NCBIfam" id="TIGR01417">
    <property type="entry name" value="PTS_I_fam"/>
    <property type="match status" value="1"/>
</dbReference>
<dbReference type="SUPFAM" id="SSF51621">
    <property type="entry name" value="Phosphoenolpyruvate/pyruvate domain"/>
    <property type="match status" value="1"/>
</dbReference>
<dbReference type="RefSeq" id="WP_014875250.1">
    <property type="nucleotide sequence ID" value="NZ_CANLFJ010000005.1"/>
</dbReference>
<dbReference type="GO" id="GO:0005737">
    <property type="term" value="C:cytoplasm"/>
    <property type="evidence" value="ECO:0007669"/>
    <property type="project" value="UniProtKB-SubCell"/>
</dbReference>
<dbReference type="SUPFAM" id="SSF52009">
    <property type="entry name" value="Phosphohistidine domain"/>
    <property type="match status" value="1"/>
</dbReference>
<dbReference type="Gene3D" id="1.10.274.10">
    <property type="entry name" value="PtsI, HPr-binding domain"/>
    <property type="match status" value="1"/>
</dbReference>
<name>A0A2I7JKL0_9RHOB</name>
<dbReference type="Pfam" id="PF01590">
    <property type="entry name" value="GAF"/>
    <property type="match status" value="1"/>
</dbReference>
<dbReference type="Gene3D" id="3.50.30.10">
    <property type="entry name" value="Phosphohistidine domain"/>
    <property type="match status" value="1"/>
</dbReference>
<reference evidence="14 15" key="1">
    <citation type="journal article" date="2017" name="Front. Microbiol.">
        <title>Phaeobacter piscinae sp. nov., a species of the Roseobacter group and potential aquaculture probiont.</title>
        <authorList>
            <person name="Sonnenschein E.C."/>
            <person name="Phippen C.B.W."/>
            <person name="Nielsen K.F."/>
            <person name="Mateiu R.V."/>
            <person name="Melchiorsen J."/>
            <person name="Gram L."/>
            <person name="Overmann J."/>
            <person name="Freese H.M."/>
        </authorList>
    </citation>
    <scope>NUCLEOTIDE SEQUENCE [LARGE SCALE GENOMIC DNA]</scope>
    <source>
        <strain evidence="14 15">P88</strain>
    </source>
</reference>
<dbReference type="Pfam" id="PF02896">
    <property type="entry name" value="PEP-utilizers_C"/>
    <property type="match status" value="1"/>
</dbReference>
<dbReference type="GO" id="GO:0009401">
    <property type="term" value="P:phosphoenolpyruvate-dependent sugar phosphotransferase system"/>
    <property type="evidence" value="ECO:0007669"/>
    <property type="project" value="UniProtKB-KW"/>
</dbReference>
<evidence type="ECO:0000256" key="11">
    <source>
        <dbReference type="ARBA" id="ARBA00022723"/>
    </source>
</evidence>
<dbReference type="EC" id="2.7.3.9" evidence="5"/>
<dbReference type="Gene3D" id="3.20.20.60">
    <property type="entry name" value="Phosphoenolpyruvate-binding domains"/>
    <property type="match status" value="1"/>
</dbReference>
<evidence type="ECO:0000256" key="5">
    <source>
        <dbReference type="ARBA" id="ARBA00012232"/>
    </source>
</evidence>
<dbReference type="GO" id="GO:0046872">
    <property type="term" value="F:metal ion binding"/>
    <property type="evidence" value="ECO:0007669"/>
    <property type="project" value="UniProtKB-KW"/>
</dbReference>
<comment type="subcellular location">
    <subcellularLocation>
        <location evidence="3">Cytoplasm</location>
    </subcellularLocation>
</comment>
<evidence type="ECO:0000256" key="2">
    <source>
        <dbReference type="ARBA" id="ARBA00001946"/>
    </source>
</evidence>
<dbReference type="InterPro" id="IPR008279">
    <property type="entry name" value="PEP-util_enz_mobile_dom"/>
</dbReference>
<dbReference type="AlphaFoldDB" id="A0A2I7JKL0"/>
<proteinExistence type="inferred from homology"/>
<comment type="similarity">
    <text evidence="4">Belongs to the PEP-utilizing enzyme family.</text>
</comment>
<dbReference type="InterPro" id="IPR000121">
    <property type="entry name" value="PEP_util_C"/>
</dbReference>
<organism evidence="14 15">
    <name type="scientific">Phaeobacter inhibens</name>
    <dbReference type="NCBI Taxonomy" id="221822"/>
    <lineage>
        <taxon>Bacteria</taxon>
        <taxon>Pseudomonadati</taxon>
        <taxon>Pseudomonadota</taxon>
        <taxon>Alphaproteobacteria</taxon>
        <taxon>Rhodobacterales</taxon>
        <taxon>Roseobacteraceae</taxon>
        <taxon>Phaeobacter</taxon>
    </lineage>
</organism>
<sequence length="746" mass="83012">MVKTTESESRNLLMRLREAMAGDDAGQARLDKITQLIADSMQSEVCSVYLFRDDETLELCATQGLNVESVHQTRMRIGEGLVGRVARYGKVINTPDAPNAKGFRYMPETGEERFSSFLGVPIQRLGEMLGVLVVQSKEGREFSSDAVYALEVVAMVIAEMTELGAFVGEGAALSPLHQQPVLLRGTIAQEGAVEGHVWLHEPRVVVTNPIADDPHRELERLHEAVEELRVGVDKMLEVTQTGDKEQLQVLEAYRMFANSKGWMRRMEEDIGRGLSAEAAVEKEQSQARARMGQVQDAYLRERLSDLDDLSNRLLRILTGQGSETGAELPEDPVLIARNIGPGELLEYGRNLRGIVLEEGSVGSHAAIIARALAIPLVVHTKRITTEALNGDHIMVDGEQGVVHLRPDDTVVSAFRDKIAMQAKAQERYASIRDKQALTRDGRRVHLLMNAGLMADLPSLENSGAEGVGLFRTELQFLVRNQMPKRSELVALYQRVLDAAGGKRVVFRTLDIGSDKVLPYMKPTDEPNPALGWRAIRVGLDKPGVMRMQLQALIRAANGRPLTVMFPFVAQFEEFRDAKAEVEKTLERERRLGHALPEKLEVGAMLETPSLAFAPQKFFDEVEFLSIGGNDLKQFFFAADRENERVRKRYDTLNVSYLSFIAQIVERCEKSGTPLSFCGEDAGRPIEAVCLAAMGLRVLSMRPASVGPVKSLLMRVDLNDIRKIITDARHRGEQTVRPAVMQYLREL</sequence>
<evidence type="ECO:0000256" key="12">
    <source>
        <dbReference type="ARBA" id="ARBA00022777"/>
    </source>
</evidence>
<keyword evidence="8" id="KW-0762">Sugar transport</keyword>
<dbReference type="Proteomes" id="UP000236447">
    <property type="component" value="Chromosome"/>
</dbReference>
<dbReference type="InterPro" id="IPR003018">
    <property type="entry name" value="GAF"/>
</dbReference>
<dbReference type="EMBL" id="CP010725">
    <property type="protein sequence ID" value="AUQ99669.1"/>
    <property type="molecule type" value="Genomic_DNA"/>
</dbReference>
<evidence type="ECO:0000256" key="13">
    <source>
        <dbReference type="ARBA" id="ARBA00022842"/>
    </source>
</evidence>
<evidence type="ECO:0000256" key="9">
    <source>
        <dbReference type="ARBA" id="ARBA00022679"/>
    </source>
</evidence>
<comment type="cofactor">
    <cofactor evidence="2">
        <name>Mg(2+)</name>
        <dbReference type="ChEBI" id="CHEBI:18420"/>
    </cofactor>
</comment>
<dbReference type="PRINTS" id="PR01736">
    <property type="entry name" value="PHPHTRNFRASE"/>
</dbReference>
<protein>
    <recommendedName>
        <fullName evidence="5">phosphoenolpyruvate--protein phosphotransferase</fullName>
        <ecNumber evidence="5">2.7.3.9</ecNumber>
    </recommendedName>
</protein>
<comment type="catalytic activity">
    <reaction evidence="1">
        <text>L-histidyl-[protein] + phosphoenolpyruvate = N(pros)-phospho-L-histidyl-[protein] + pyruvate</text>
        <dbReference type="Rhea" id="RHEA:23880"/>
        <dbReference type="Rhea" id="RHEA-COMP:9745"/>
        <dbReference type="Rhea" id="RHEA-COMP:9746"/>
        <dbReference type="ChEBI" id="CHEBI:15361"/>
        <dbReference type="ChEBI" id="CHEBI:29979"/>
        <dbReference type="ChEBI" id="CHEBI:58702"/>
        <dbReference type="ChEBI" id="CHEBI:64837"/>
        <dbReference type="EC" id="2.7.3.9"/>
    </reaction>
</comment>
<dbReference type="InterPro" id="IPR040442">
    <property type="entry name" value="Pyrv_kinase-like_dom_sf"/>
</dbReference>
<evidence type="ECO:0000256" key="3">
    <source>
        <dbReference type="ARBA" id="ARBA00004496"/>
    </source>
</evidence>
<reference evidence="14 15" key="2">
    <citation type="journal article" date="2017" name="Genome Biol. Evol.">
        <title>Trajectories and Drivers of Genome Evolution in Surface-Associated Marine Phaeobacter.</title>
        <authorList>
            <person name="Freese H.M."/>
            <person name="Sikorski J."/>
            <person name="Bunk B."/>
            <person name="Scheuner C."/>
            <person name="Meier-Kolthoff J.P."/>
            <person name="Sproer C."/>
            <person name="Gram L."/>
            <person name="Overmann J."/>
        </authorList>
    </citation>
    <scope>NUCLEOTIDE SEQUENCE [LARGE SCALE GENOMIC DNA]</scope>
    <source>
        <strain evidence="14 15">P88</strain>
    </source>
</reference>
<dbReference type="Pfam" id="PF00391">
    <property type="entry name" value="PEP-utilizers"/>
    <property type="match status" value="1"/>
</dbReference>
<keyword evidence="12" id="KW-0418">Kinase</keyword>
<keyword evidence="9 14" id="KW-0808">Transferase</keyword>